<evidence type="ECO:0000313" key="7">
    <source>
        <dbReference type="EMBL" id="BDI17883.1"/>
    </source>
</evidence>
<feature type="domain" description="ABC transmembrane type-1" evidence="6">
    <location>
        <begin position="1"/>
        <end position="92"/>
    </location>
</feature>
<evidence type="ECO:0000259" key="6">
    <source>
        <dbReference type="PROSITE" id="PS50929"/>
    </source>
</evidence>
<keyword evidence="4 5" id="KW-0472">Membrane</keyword>
<reference evidence="7" key="1">
    <citation type="submission" date="2022-04" db="EMBL/GenBank/DDBJ databases">
        <title>Complete genome sequence of a cyanobacterium, Nostoc sp. SO-36, isolated in Antarctica.</title>
        <authorList>
            <person name="Kanesaki Y."/>
            <person name="Effendi D."/>
            <person name="Sakamoto T."/>
            <person name="Ohtani S."/>
            <person name="Awai K."/>
        </authorList>
    </citation>
    <scope>NUCLEOTIDE SEQUENCE</scope>
    <source>
        <strain evidence="7">SO-36</strain>
    </source>
</reference>
<protein>
    <recommendedName>
        <fullName evidence="6">ABC transmembrane type-1 domain-containing protein</fullName>
    </recommendedName>
</protein>
<name>A0ABM7Z4D8_NOSCO</name>
<evidence type="ECO:0000313" key="8">
    <source>
        <dbReference type="Proteomes" id="UP001055453"/>
    </source>
</evidence>
<dbReference type="Gene3D" id="1.20.1560.10">
    <property type="entry name" value="ABC transporter type 1, transmembrane domain"/>
    <property type="match status" value="1"/>
</dbReference>
<keyword evidence="3 5" id="KW-1133">Transmembrane helix</keyword>
<organism evidence="7 8">
    <name type="scientific">Nostoc cf. commune SO-36</name>
    <dbReference type="NCBI Taxonomy" id="449208"/>
    <lineage>
        <taxon>Bacteria</taxon>
        <taxon>Bacillati</taxon>
        <taxon>Cyanobacteriota</taxon>
        <taxon>Cyanophyceae</taxon>
        <taxon>Nostocales</taxon>
        <taxon>Nostocaceae</taxon>
        <taxon>Nostoc</taxon>
    </lineage>
</organism>
<dbReference type="Proteomes" id="UP001055453">
    <property type="component" value="Chromosome"/>
</dbReference>
<evidence type="ECO:0000256" key="2">
    <source>
        <dbReference type="ARBA" id="ARBA00022692"/>
    </source>
</evidence>
<gene>
    <name evidence="7" type="ORF">ANSO36C_36850</name>
</gene>
<proteinExistence type="predicted"/>
<dbReference type="EMBL" id="AP025732">
    <property type="protein sequence ID" value="BDI17883.1"/>
    <property type="molecule type" value="Genomic_DNA"/>
</dbReference>
<sequence length="104" mass="12054">MPHFAQRLELGLVLEFARTILRIPLTYYEPRRSGEIVSRLQDIQQINQLVSQVVVSLPSQLFIAVVSLSFMLFYSWKLTFAAFIICYCNVFIYNRIPTCTSTKS</sequence>
<evidence type="ECO:0000256" key="1">
    <source>
        <dbReference type="ARBA" id="ARBA00004651"/>
    </source>
</evidence>
<comment type="subcellular location">
    <subcellularLocation>
        <location evidence="1">Cell membrane</location>
        <topology evidence="1">Multi-pass membrane protein</topology>
    </subcellularLocation>
</comment>
<dbReference type="InterPro" id="IPR011527">
    <property type="entry name" value="ABC1_TM_dom"/>
</dbReference>
<keyword evidence="2 5" id="KW-0812">Transmembrane</keyword>
<accession>A0ABM7Z4D8</accession>
<feature type="transmembrane region" description="Helical" evidence="5">
    <location>
        <begin position="78"/>
        <end position="96"/>
    </location>
</feature>
<evidence type="ECO:0000256" key="5">
    <source>
        <dbReference type="SAM" id="Phobius"/>
    </source>
</evidence>
<evidence type="ECO:0000256" key="4">
    <source>
        <dbReference type="ARBA" id="ARBA00023136"/>
    </source>
</evidence>
<dbReference type="SUPFAM" id="SSF90123">
    <property type="entry name" value="ABC transporter transmembrane region"/>
    <property type="match status" value="1"/>
</dbReference>
<dbReference type="Pfam" id="PF00664">
    <property type="entry name" value="ABC_membrane"/>
    <property type="match status" value="1"/>
</dbReference>
<dbReference type="InterPro" id="IPR036640">
    <property type="entry name" value="ABC1_TM_sf"/>
</dbReference>
<dbReference type="PROSITE" id="PS50929">
    <property type="entry name" value="ABC_TM1F"/>
    <property type="match status" value="1"/>
</dbReference>
<keyword evidence="8" id="KW-1185">Reference proteome</keyword>
<evidence type="ECO:0000256" key="3">
    <source>
        <dbReference type="ARBA" id="ARBA00022989"/>
    </source>
</evidence>